<feature type="transmembrane region" description="Helical" evidence="2">
    <location>
        <begin position="467"/>
        <end position="484"/>
    </location>
</feature>
<feature type="transmembrane region" description="Helical" evidence="2">
    <location>
        <begin position="440"/>
        <end position="461"/>
    </location>
</feature>
<protein>
    <recommendedName>
        <fullName evidence="7">DUF2207 domain-containing protein</fullName>
    </recommendedName>
</protein>
<dbReference type="InterPro" id="IPR018702">
    <property type="entry name" value="DUF2207"/>
</dbReference>
<evidence type="ECO:0000256" key="2">
    <source>
        <dbReference type="SAM" id="Phobius"/>
    </source>
</evidence>
<sequence>MRKFYFLYVILTLLVLFFAKDVSAEFGTANSEYIINNFESNVVINKDTTLTVDERIETHFTVPKHGIFRIIPVYYTANGRSINSKLTVTSVTSDQGTPIHYDTSRYKQSIQLKIGDPDRTVVGRQVYLIKYQVSRVLQRFDTHEELYWNVTGTQWDTIINKSSAIIESPYASINQIECFGCVSTYSDRRASFSLSNPLNFQGGLTVVVGLDKSNDLIFPGIIKNTAFVLLDNWGYPVALVPLITLGLFWYKKGRDRKYAEGNIYYKPQDSKEIDVAIFKREYLPLVYHPIDGFTPSQVGTIVDEKIDIHDIVAEIVELARLGYLKIVRLEEKRFLRKKTDFEFIKLDKDRSKLREYQKYLLNELFRSNLIFKSIPIAEKKFNNLPDKLKTAQKHLIDKEYVLMSALKNQFYVVLDPFKKKVYESLINQGVFDRNPETVRAFWYTTTVVLYILGFVTLSFFVEVSGNVFPVIVLVLTIPAGLFVARAMPRKTAWGYSVYRQITGLRHFIEIGKWRQEIHEKHLFLENIFPLAIALGVVTKLTSDMEDLSITPPSYFDSIGTFNFYGWYAGFELGFADTLISSPSGKWSGSGSWSGGSGFSGGGGGGGFGGGGGGSW</sequence>
<dbReference type="Pfam" id="PF09972">
    <property type="entry name" value="DUF2207"/>
    <property type="match status" value="1"/>
</dbReference>
<feature type="region of interest" description="Disordered" evidence="1">
    <location>
        <begin position="596"/>
        <end position="615"/>
    </location>
</feature>
<accession>A0A1F8AV39</accession>
<dbReference type="AlphaFoldDB" id="A0A1F8AV39"/>
<evidence type="ECO:0008006" key="7">
    <source>
        <dbReference type="Google" id="ProtNLM"/>
    </source>
</evidence>
<evidence type="ECO:0000313" key="6">
    <source>
        <dbReference type="Proteomes" id="UP000178603"/>
    </source>
</evidence>
<evidence type="ECO:0000313" key="5">
    <source>
        <dbReference type="EMBL" id="OGM55369.1"/>
    </source>
</evidence>
<keyword evidence="2" id="KW-0472">Membrane</keyword>
<dbReference type="Pfam" id="PF20990">
    <property type="entry name" value="DUF2207_C"/>
    <property type="match status" value="1"/>
</dbReference>
<keyword evidence="2" id="KW-1133">Transmembrane helix</keyword>
<feature type="transmembrane region" description="Helical" evidence="2">
    <location>
        <begin position="233"/>
        <end position="250"/>
    </location>
</feature>
<dbReference type="InterPro" id="IPR048389">
    <property type="entry name" value="YciQ-like_C"/>
</dbReference>
<evidence type="ECO:0000259" key="3">
    <source>
        <dbReference type="Pfam" id="PF09972"/>
    </source>
</evidence>
<evidence type="ECO:0000259" key="4">
    <source>
        <dbReference type="Pfam" id="PF20990"/>
    </source>
</evidence>
<dbReference type="Proteomes" id="UP000178603">
    <property type="component" value="Unassembled WGS sequence"/>
</dbReference>
<keyword evidence="2" id="KW-0812">Transmembrane</keyword>
<dbReference type="EMBL" id="MGGW01000004">
    <property type="protein sequence ID" value="OGM55369.1"/>
    <property type="molecule type" value="Genomic_DNA"/>
</dbReference>
<feature type="domain" description="DUF2207" evidence="3">
    <location>
        <begin position="35"/>
        <end position="180"/>
    </location>
</feature>
<proteinExistence type="predicted"/>
<reference evidence="5 6" key="1">
    <citation type="journal article" date="2016" name="Nat. Commun.">
        <title>Thousands of microbial genomes shed light on interconnected biogeochemical processes in an aquifer system.</title>
        <authorList>
            <person name="Anantharaman K."/>
            <person name="Brown C.T."/>
            <person name="Hug L.A."/>
            <person name="Sharon I."/>
            <person name="Castelle C.J."/>
            <person name="Probst A.J."/>
            <person name="Thomas B.C."/>
            <person name="Singh A."/>
            <person name="Wilkins M.J."/>
            <person name="Karaoz U."/>
            <person name="Brodie E.L."/>
            <person name="Williams K.H."/>
            <person name="Hubbard S.S."/>
            <person name="Banfield J.F."/>
        </authorList>
    </citation>
    <scope>NUCLEOTIDE SEQUENCE [LARGE SCALE GENOMIC DNA]</scope>
</reference>
<organism evidence="5 6">
    <name type="scientific">Candidatus Woesebacteria bacterium RIFCSPHIGHO2_12_FULL_41_24</name>
    <dbReference type="NCBI Taxonomy" id="1802510"/>
    <lineage>
        <taxon>Bacteria</taxon>
        <taxon>Candidatus Woeseibacteriota</taxon>
    </lineage>
</organism>
<feature type="domain" description="Predicted membrane protein YciQ-like C-terminal" evidence="4">
    <location>
        <begin position="287"/>
        <end position="537"/>
    </location>
</feature>
<name>A0A1F8AV39_9BACT</name>
<comment type="caution">
    <text evidence="5">The sequence shown here is derived from an EMBL/GenBank/DDBJ whole genome shotgun (WGS) entry which is preliminary data.</text>
</comment>
<evidence type="ECO:0000256" key="1">
    <source>
        <dbReference type="SAM" id="MobiDB-lite"/>
    </source>
</evidence>
<gene>
    <name evidence="5" type="ORF">A3E44_03745</name>
</gene>